<feature type="region of interest" description="Disordered" evidence="1">
    <location>
        <begin position="414"/>
        <end position="444"/>
    </location>
</feature>
<dbReference type="Proteomes" id="UP000185207">
    <property type="component" value="Unassembled WGS sequence"/>
</dbReference>
<sequence length="444" mass="47512">MKKISIFIVLFLLSTNIFGQTEELNKLFDKYQDTEGVTSIKIAKPMFKLLNNLKIDNEELGKIQPLLAKVNGLKMLILEKPETSKNSLIDEKKIEKEISNSLKNMKYEELVTVNNRDAKIKFMAQDITANVMDNLILNIMSEDSSVLMMLDGKISMDDVSKMMEESQNVTSINPAKTINSSTFSQTSTSTHSITDGSGTTTFTTTDKSGTSTNVGSERNVPAFNGIETSSGVDVEFSQSPKQSVVVKVEPEKQQYVITEVENGVLKIFVRNKGVKNLNFNSLKVIVSGPKLSKLITKSGSIFKAVTPVNETTFAASCSSGSQVSGDFKISTNTALDVSSGVSVKFNLETKSLALEASSGSSIKLTGKADSGVYSASSGSSISAGDFVTKSAVVDASSGSSVKINTTESLTASATSAASVQYRGNPSKVTKSANERTGSTINSIN</sequence>
<dbReference type="Gene3D" id="2.160.20.120">
    <property type="match status" value="1"/>
</dbReference>
<evidence type="ECO:0000313" key="4">
    <source>
        <dbReference type="Proteomes" id="UP000185207"/>
    </source>
</evidence>
<dbReference type="EMBL" id="FSRK01000002">
    <property type="protein sequence ID" value="SIO38331.1"/>
    <property type="molecule type" value="Genomic_DNA"/>
</dbReference>
<protein>
    <recommendedName>
        <fullName evidence="2">Putative auto-transporter adhesin head GIN domain-containing protein</fullName>
    </recommendedName>
</protein>
<dbReference type="RefSeq" id="WP_074236330.1">
    <property type="nucleotide sequence ID" value="NZ_FSRK01000002.1"/>
</dbReference>
<feature type="domain" description="Putative auto-transporter adhesin head GIN" evidence="2">
    <location>
        <begin position="222"/>
        <end position="425"/>
    </location>
</feature>
<name>A0A1N6J251_9FLAO</name>
<gene>
    <name evidence="3" type="ORF">SAMN05444409_3229</name>
</gene>
<evidence type="ECO:0000256" key="1">
    <source>
        <dbReference type="SAM" id="MobiDB-lite"/>
    </source>
</evidence>
<dbReference type="OrthoDB" id="1237646at2"/>
<feature type="compositionally biased region" description="Polar residues" evidence="1">
    <location>
        <begin position="421"/>
        <end position="444"/>
    </location>
</feature>
<feature type="compositionally biased region" description="Low complexity" evidence="1">
    <location>
        <begin position="180"/>
        <end position="212"/>
    </location>
</feature>
<keyword evidence="4" id="KW-1185">Reference proteome</keyword>
<dbReference type="Pfam" id="PF10988">
    <property type="entry name" value="DUF2807"/>
    <property type="match status" value="1"/>
</dbReference>
<evidence type="ECO:0000259" key="2">
    <source>
        <dbReference type="Pfam" id="PF10988"/>
    </source>
</evidence>
<dbReference type="AlphaFoldDB" id="A0A1N6J251"/>
<accession>A0A1N6J251</accession>
<dbReference type="InterPro" id="IPR025348">
    <property type="entry name" value="DUF4252"/>
</dbReference>
<proteinExistence type="predicted"/>
<evidence type="ECO:0000313" key="3">
    <source>
        <dbReference type="EMBL" id="SIO38331.1"/>
    </source>
</evidence>
<feature type="region of interest" description="Disordered" evidence="1">
    <location>
        <begin position="180"/>
        <end position="221"/>
    </location>
</feature>
<dbReference type="InterPro" id="IPR021255">
    <property type="entry name" value="DUF2807"/>
</dbReference>
<reference evidence="4" key="1">
    <citation type="submission" date="2016-11" db="EMBL/GenBank/DDBJ databases">
        <authorList>
            <person name="Varghese N."/>
            <person name="Submissions S."/>
        </authorList>
    </citation>
    <scope>NUCLEOTIDE SEQUENCE [LARGE SCALE GENOMIC DNA]</scope>
    <source>
        <strain evidence="4">DSM 27623</strain>
    </source>
</reference>
<dbReference type="STRING" id="1416779.SAMN05444409_3229"/>
<dbReference type="Pfam" id="PF14060">
    <property type="entry name" value="DUF4252"/>
    <property type="match status" value="1"/>
</dbReference>
<organism evidence="3 4">
    <name type="scientific">Epilithonimonas zeae</name>
    <dbReference type="NCBI Taxonomy" id="1416779"/>
    <lineage>
        <taxon>Bacteria</taxon>
        <taxon>Pseudomonadati</taxon>
        <taxon>Bacteroidota</taxon>
        <taxon>Flavobacteriia</taxon>
        <taxon>Flavobacteriales</taxon>
        <taxon>Weeksellaceae</taxon>
        <taxon>Chryseobacterium group</taxon>
        <taxon>Epilithonimonas</taxon>
    </lineage>
</organism>